<feature type="signal peptide" evidence="1">
    <location>
        <begin position="1"/>
        <end position="24"/>
    </location>
</feature>
<organism evidence="2 3">
    <name type="scientific">Caerostris extrusa</name>
    <name type="common">Bark spider</name>
    <name type="synonym">Caerostris bankana</name>
    <dbReference type="NCBI Taxonomy" id="172846"/>
    <lineage>
        <taxon>Eukaryota</taxon>
        <taxon>Metazoa</taxon>
        <taxon>Ecdysozoa</taxon>
        <taxon>Arthropoda</taxon>
        <taxon>Chelicerata</taxon>
        <taxon>Arachnida</taxon>
        <taxon>Araneae</taxon>
        <taxon>Araneomorphae</taxon>
        <taxon>Entelegynae</taxon>
        <taxon>Araneoidea</taxon>
        <taxon>Araneidae</taxon>
        <taxon>Caerostris</taxon>
    </lineage>
</organism>
<gene>
    <name evidence="2" type="ORF">CEXT_434751</name>
</gene>
<evidence type="ECO:0000313" key="3">
    <source>
        <dbReference type="Proteomes" id="UP001054945"/>
    </source>
</evidence>
<sequence length="86" mass="9883">MFLIPKKQSVKLLLILLKLYSIDALSIAFHESEQVKNLKIISLLFKGYLPYQVTNDPGIVKYLDMVFKVKLHVALSLPEYLGIFDD</sequence>
<evidence type="ECO:0000256" key="1">
    <source>
        <dbReference type="SAM" id="SignalP"/>
    </source>
</evidence>
<evidence type="ECO:0000313" key="2">
    <source>
        <dbReference type="EMBL" id="GIY91818.1"/>
    </source>
</evidence>
<protein>
    <submittedName>
        <fullName evidence="2">Uncharacterized protein</fullName>
    </submittedName>
</protein>
<dbReference type="Proteomes" id="UP001054945">
    <property type="component" value="Unassembled WGS sequence"/>
</dbReference>
<dbReference type="EMBL" id="BPLR01017461">
    <property type="protein sequence ID" value="GIY91818.1"/>
    <property type="molecule type" value="Genomic_DNA"/>
</dbReference>
<dbReference type="AlphaFoldDB" id="A0AAV4XDC3"/>
<keyword evidence="1" id="KW-0732">Signal</keyword>
<proteinExistence type="predicted"/>
<keyword evidence="3" id="KW-1185">Reference proteome</keyword>
<name>A0AAV4XDC3_CAEEX</name>
<comment type="caution">
    <text evidence="2">The sequence shown here is derived from an EMBL/GenBank/DDBJ whole genome shotgun (WGS) entry which is preliminary data.</text>
</comment>
<accession>A0AAV4XDC3</accession>
<reference evidence="2 3" key="1">
    <citation type="submission" date="2021-06" db="EMBL/GenBank/DDBJ databases">
        <title>Caerostris extrusa draft genome.</title>
        <authorList>
            <person name="Kono N."/>
            <person name="Arakawa K."/>
        </authorList>
    </citation>
    <scope>NUCLEOTIDE SEQUENCE [LARGE SCALE GENOMIC DNA]</scope>
</reference>
<feature type="chain" id="PRO_5043371795" evidence="1">
    <location>
        <begin position="25"/>
        <end position="86"/>
    </location>
</feature>